<dbReference type="Gramene" id="VVA13605">
    <property type="protein sequence ID" value="VVA13605"/>
    <property type="gene ID" value="Prudul26B012526"/>
</dbReference>
<proteinExistence type="predicted"/>
<dbReference type="FunCoup" id="A0A5E4ED43">
    <property type="interactions" value="1053"/>
</dbReference>
<dbReference type="InterPro" id="IPR018289">
    <property type="entry name" value="MULE_transposase_dom"/>
</dbReference>
<evidence type="ECO:0000313" key="6">
    <source>
        <dbReference type="Proteomes" id="UP000327085"/>
    </source>
</evidence>
<organism evidence="5 6">
    <name type="scientific">Prunus dulcis</name>
    <name type="common">Almond</name>
    <name type="synonym">Amygdalus dulcis</name>
    <dbReference type="NCBI Taxonomy" id="3755"/>
    <lineage>
        <taxon>Eukaryota</taxon>
        <taxon>Viridiplantae</taxon>
        <taxon>Streptophyta</taxon>
        <taxon>Embryophyta</taxon>
        <taxon>Tracheophyta</taxon>
        <taxon>Spermatophyta</taxon>
        <taxon>Magnoliopsida</taxon>
        <taxon>eudicotyledons</taxon>
        <taxon>Gunneridae</taxon>
        <taxon>Pentapetalae</taxon>
        <taxon>rosids</taxon>
        <taxon>fabids</taxon>
        <taxon>Rosales</taxon>
        <taxon>Rosaceae</taxon>
        <taxon>Amygdaloideae</taxon>
        <taxon>Amygdaleae</taxon>
        <taxon>Prunus</taxon>
    </lineage>
</organism>
<evidence type="ECO:0000259" key="4">
    <source>
        <dbReference type="PROSITE" id="PS50966"/>
    </source>
</evidence>
<sequence length="979" mass="112193">MHGHLLEDENCDLKARERGRERANKKPTPKIPRLPPRPPPQTPIHTPPVLRSRHRSLTLSSLHSTCRSLFFFSNPPIRLTQLSLTLVSPPEHQRLSNPVTCFKNGCIRRMEHQVISQGSSDEEDTSTGGSGAGTERVLDYTNEFTTDEIFKSRDALVEWTRDRGNSNGLVIIIKNSDAGGAGNKKPRIKFCCEKGGVYKRKIDENVHKKRRLRSSGTKKCGCPFLLRGVSLGDNDEWKLEVVCGVHNHDAAKSNARRLSEEEKALLVDMSKSLAKPKDILRTIKQKDGLNETTMKTIYNVRQRLKLKENVVRSQMHVLLSKLSDHNYIEWHRSSDDNNIVKDLFWTHPVSVDILRAFPHVLIMDCTCKTYSFPLLEIVGVTCTNINFSAAFAYLDAKNEDNYIWALSRLRTMLDEHCLPTVIVCDNDLPLMTAIHSIFPSSRHFLCRLYISKNVLAKCKGMFEGKDQLEKFIMSWNMLVLSETEHEYLKRLAELDYYFGRYPHALEYVKNTWLNEYKERFVSVWTDTCMHFGHTTSNRVEGASAKLKQLLGNSRGSFETSWEKIHSLLELQHLDIKVSLEKCLTIIQHNFMHDELKELRGFVSTVALTIIVCESKKVNSVGLDSSSCGCTIRRTHGLPCVHEIAEYRQTSRPIPLYCVDPHWRKLDLLYSPKNSDHATDIITQMYMILHQWMDSNEDTRRHISLKLEEIMNMESIPLTKPKEQPSRIGTTTRCNLSAFELALSCRVSHSPVDTVATASHSEKPKRRPPKMKVHRMCPLTSSELKEQFPTALRPYISSIRDFAGDGNCGYRVIAGLMGFGDDSWSKVRRDLLNELCSHETQFENLFGRRDQVDELMHTLSFFEDCPPYDRWLTMPDMGHIIASCYNVVLIYLSMSLSVTFLPTRTTSLPLLERRHIAIGSVNNNHFVQVFLFPGHPMPPVSDCWHQVYLPDAEGWRTAYTERIQRFREIVGSDVATRETA</sequence>
<feature type="compositionally biased region" description="Pro residues" evidence="2">
    <location>
        <begin position="29"/>
        <end position="46"/>
    </location>
</feature>
<dbReference type="InParanoid" id="A0A5E4ED43"/>
<feature type="domain" description="SWIM-type" evidence="4">
    <location>
        <begin position="618"/>
        <end position="650"/>
    </location>
</feature>
<gene>
    <name evidence="5" type="ORF">ALMOND_2B012526</name>
</gene>
<feature type="region of interest" description="Disordered" evidence="2">
    <location>
        <begin position="114"/>
        <end position="135"/>
    </location>
</feature>
<dbReference type="PROSITE" id="PS50802">
    <property type="entry name" value="OTU"/>
    <property type="match status" value="1"/>
</dbReference>
<dbReference type="PANTHER" id="PTHR31569:SF4">
    <property type="entry name" value="SWIM-TYPE DOMAIN-CONTAINING PROTEIN"/>
    <property type="match status" value="1"/>
</dbReference>
<name>A0A5E4ED43_PRUDU</name>
<evidence type="ECO:0000313" key="5">
    <source>
        <dbReference type="EMBL" id="VVA13605.1"/>
    </source>
</evidence>
<reference evidence="6" key="1">
    <citation type="journal article" date="2020" name="Plant J.">
        <title>Transposons played a major role in the diversification between the closely related almond and peach genomes: results from the almond genome sequence.</title>
        <authorList>
            <person name="Alioto T."/>
            <person name="Alexiou K.G."/>
            <person name="Bardil A."/>
            <person name="Barteri F."/>
            <person name="Castanera R."/>
            <person name="Cruz F."/>
            <person name="Dhingra A."/>
            <person name="Duval H."/>
            <person name="Fernandez I Marti A."/>
            <person name="Frias L."/>
            <person name="Galan B."/>
            <person name="Garcia J.L."/>
            <person name="Howad W."/>
            <person name="Gomez-Garrido J."/>
            <person name="Gut M."/>
            <person name="Julca I."/>
            <person name="Morata J."/>
            <person name="Puigdomenech P."/>
            <person name="Ribeca P."/>
            <person name="Rubio Cabetas M.J."/>
            <person name="Vlasova A."/>
            <person name="Wirthensohn M."/>
            <person name="Garcia-Mas J."/>
            <person name="Gabaldon T."/>
            <person name="Casacuberta J.M."/>
            <person name="Arus P."/>
        </authorList>
    </citation>
    <scope>NUCLEOTIDE SEQUENCE [LARGE SCALE GENOMIC DNA]</scope>
    <source>
        <strain evidence="6">cv. Texas</strain>
    </source>
</reference>
<dbReference type="InterPro" id="IPR052579">
    <property type="entry name" value="Zinc_finger_SWIM"/>
</dbReference>
<evidence type="ECO:0000256" key="2">
    <source>
        <dbReference type="SAM" id="MobiDB-lite"/>
    </source>
</evidence>
<dbReference type="EMBL" id="CABIKO010000008">
    <property type="protein sequence ID" value="VVA13605.1"/>
    <property type="molecule type" value="Genomic_DNA"/>
</dbReference>
<feature type="domain" description="OTU" evidence="3">
    <location>
        <begin position="796"/>
        <end position="931"/>
    </location>
</feature>
<keyword evidence="1" id="KW-0863">Zinc-finger</keyword>
<dbReference type="CDD" id="cd22744">
    <property type="entry name" value="OTU"/>
    <property type="match status" value="1"/>
</dbReference>
<dbReference type="Proteomes" id="UP000327085">
    <property type="component" value="Chromosome 1"/>
</dbReference>
<evidence type="ECO:0000256" key="1">
    <source>
        <dbReference type="PROSITE-ProRule" id="PRU00325"/>
    </source>
</evidence>
<dbReference type="GO" id="GO:0008270">
    <property type="term" value="F:zinc ion binding"/>
    <property type="evidence" value="ECO:0007669"/>
    <property type="project" value="UniProtKB-KW"/>
</dbReference>
<dbReference type="OMA" id="WHISTNI"/>
<feature type="compositionally biased region" description="Basic and acidic residues" evidence="2">
    <location>
        <begin position="1"/>
        <end position="24"/>
    </location>
</feature>
<keyword evidence="1" id="KW-0479">Metal-binding</keyword>
<dbReference type="InterPro" id="IPR003323">
    <property type="entry name" value="OTU_dom"/>
</dbReference>
<dbReference type="Pfam" id="PF10551">
    <property type="entry name" value="MULE"/>
    <property type="match status" value="1"/>
</dbReference>
<evidence type="ECO:0000259" key="3">
    <source>
        <dbReference type="PROSITE" id="PS50802"/>
    </source>
</evidence>
<dbReference type="PROSITE" id="PS50966">
    <property type="entry name" value="ZF_SWIM"/>
    <property type="match status" value="1"/>
</dbReference>
<dbReference type="PANTHER" id="PTHR31569">
    <property type="entry name" value="SWIM-TYPE DOMAIN-CONTAINING PROTEIN"/>
    <property type="match status" value="1"/>
</dbReference>
<accession>A0A5E4ED43</accession>
<protein>
    <submittedName>
        <fullName evidence="5">PREDICTED: FAR1-RELATED SEQUENCE</fullName>
    </submittedName>
</protein>
<feature type="region of interest" description="Disordered" evidence="2">
    <location>
        <begin position="1"/>
        <end position="48"/>
    </location>
</feature>
<dbReference type="AlphaFoldDB" id="A0A5E4ED43"/>
<keyword evidence="1" id="KW-0862">Zinc</keyword>
<dbReference type="InterPro" id="IPR007527">
    <property type="entry name" value="Znf_SWIM"/>
</dbReference>